<dbReference type="GO" id="GO:0009253">
    <property type="term" value="P:peptidoglycan catabolic process"/>
    <property type="evidence" value="ECO:0007669"/>
    <property type="project" value="InterPro"/>
</dbReference>
<dbReference type="Pfam" id="PF01520">
    <property type="entry name" value="Amidase_3"/>
    <property type="match status" value="1"/>
</dbReference>
<evidence type="ECO:0000256" key="2">
    <source>
        <dbReference type="ARBA" id="ARBA00011901"/>
    </source>
</evidence>
<reference evidence="5" key="1">
    <citation type="submission" date="2020-02" db="EMBL/GenBank/DDBJ databases">
        <authorList>
            <person name="Meier V. D."/>
        </authorList>
    </citation>
    <scope>NUCLEOTIDE SEQUENCE</scope>
    <source>
        <strain evidence="5">AVDCRST_MAG89</strain>
    </source>
</reference>
<dbReference type="SUPFAM" id="SSF55383">
    <property type="entry name" value="Copper amine oxidase, domain N"/>
    <property type="match status" value="1"/>
</dbReference>
<dbReference type="GO" id="GO:0030288">
    <property type="term" value="C:outer membrane-bounded periplasmic space"/>
    <property type="evidence" value="ECO:0007669"/>
    <property type="project" value="TreeGrafter"/>
</dbReference>
<dbReference type="CDD" id="cd02696">
    <property type="entry name" value="MurNAc-LAA"/>
    <property type="match status" value="1"/>
</dbReference>
<dbReference type="InterPro" id="IPR036582">
    <property type="entry name" value="Mao_N_sf"/>
</dbReference>
<dbReference type="InterPro" id="IPR050695">
    <property type="entry name" value="N-acetylmuramoyl_amidase_3"/>
</dbReference>
<evidence type="ECO:0000313" key="5">
    <source>
        <dbReference type="EMBL" id="CAA9376250.1"/>
    </source>
</evidence>
<organism evidence="5">
    <name type="scientific">uncultured Gemmatimonadota bacterium</name>
    <dbReference type="NCBI Taxonomy" id="203437"/>
    <lineage>
        <taxon>Bacteria</taxon>
        <taxon>Pseudomonadati</taxon>
        <taxon>Gemmatimonadota</taxon>
        <taxon>environmental samples</taxon>
    </lineage>
</organism>
<name>A0A6J4N3C8_9BACT</name>
<keyword evidence="3 5" id="KW-0378">Hydrolase</keyword>
<evidence type="ECO:0000256" key="1">
    <source>
        <dbReference type="ARBA" id="ARBA00001561"/>
    </source>
</evidence>
<dbReference type="AlphaFoldDB" id="A0A6J4N3C8"/>
<dbReference type="Gene3D" id="3.40.630.40">
    <property type="entry name" value="Zn-dependent exopeptidases"/>
    <property type="match status" value="1"/>
</dbReference>
<accession>A0A6J4N3C8</accession>
<sequence length="333" mass="35952">MYSIITALLFSLATAGLGAKPGPPWRVESGPRVSQVAESTTRGYPALPASVLVSVGAELSYARDGLVVQVGSHQVSIPTGSPRITVDGAARPLRNPAYEQGGVVYLPLEFFQEILPGLTEGKVLVDVAARSIRGIAPRATEMAAVEMAEPIDDAPKPAAAPQRRLVVVDAGHGGRDPGARGPGGTREKDVTLAVARRLAAILREDPTLEVRMTRDRDTLIALHDRARLANRWRDEGQPALFISVHCNANPSRGEKGYETYFLAEARTADARRVEAFENAAVQYEEAPAGGPMAFILTDLRQNQHLRESSDWAQLVQDRLRQIHPGPNRGVKQA</sequence>
<protein>
    <recommendedName>
        <fullName evidence="2">N-acetylmuramoyl-L-alanine amidase</fullName>
        <ecNumber evidence="2">3.5.1.28</ecNumber>
    </recommendedName>
</protein>
<evidence type="ECO:0000256" key="3">
    <source>
        <dbReference type="ARBA" id="ARBA00022801"/>
    </source>
</evidence>
<gene>
    <name evidence="5" type="ORF">AVDCRST_MAG89-5031</name>
</gene>
<dbReference type="GO" id="GO:0008745">
    <property type="term" value="F:N-acetylmuramoyl-L-alanine amidase activity"/>
    <property type="evidence" value="ECO:0007669"/>
    <property type="project" value="UniProtKB-EC"/>
</dbReference>
<feature type="domain" description="MurNAc-LAA" evidence="4">
    <location>
        <begin position="166"/>
        <end position="333"/>
    </location>
</feature>
<proteinExistence type="predicted"/>
<dbReference type="EC" id="3.5.1.28" evidence="2"/>
<feature type="non-terminal residue" evidence="5">
    <location>
        <position position="333"/>
    </location>
</feature>
<comment type="catalytic activity">
    <reaction evidence="1">
        <text>Hydrolyzes the link between N-acetylmuramoyl residues and L-amino acid residues in certain cell-wall glycopeptides.</text>
        <dbReference type="EC" id="3.5.1.28"/>
    </reaction>
</comment>
<dbReference type="SUPFAM" id="SSF53187">
    <property type="entry name" value="Zn-dependent exopeptidases"/>
    <property type="match status" value="1"/>
</dbReference>
<dbReference type="PANTHER" id="PTHR30404">
    <property type="entry name" value="N-ACETYLMURAMOYL-L-ALANINE AMIDASE"/>
    <property type="match status" value="1"/>
</dbReference>
<dbReference type="EMBL" id="CADCTV010001062">
    <property type="protein sequence ID" value="CAA9376250.1"/>
    <property type="molecule type" value="Genomic_DNA"/>
</dbReference>
<dbReference type="InterPro" id="IPR002508">
    <property type="entry name" value="MurNAc-LAA_cat"/>
</dbReference>
<evidence type="ECO:0000259" key="4">
    <source>
        <dbReference type="Pfam" id="PF01520"/>
    </source>
</evidence>
<dbReference type="PANTHER" id="PTHR30404:SF0">
    <property type="entry name" value="N-ACETYLMURAMOYL-L-ALANINE AMIDASE AMIC"/>
    <property type="match status" value="1"/>
</dbReference>